<feature type="domain" description="ABC transporter" evidence="4">
    <location>
        <begin position="4"/>
        <end position="237"/>
    </location>
</feature>
<dbReference type="AlphaFoldDB" id="A0A1C0A7R2"/>
<dbReference type="GO" id="GO:0005524">
    <property type="term" value="F:ATP binding"/>
    <property type="evidence" value="ECO:0007669"/>
    <property type="project" value="UniProtKB-KW"/>
</dbReference>
<evidence type="ECO:0000259" key="4">
    <source>
        <dbReference type="PROSITE" id="PS50893"/>
    </source>
</evidence>
<keyword evidence="1" id="KW-0813">Transport</keyword>
<sequence>MSKVEFKDVGMKYHTLEGETEALKDLSFTIEDSKFISLIGPSGCGKSTTLSLLAGLLSPTDGQVMIDGKEVMGINQKVGYMLQEDYLFPWRSILDNVLLGLEIRGQLNDASRERARQLLADYGLGDFEDYYPTQLSGGMRQRVALARTLAIEPDILLLDEPFSALDYHTKLALEDEVAQILREEKKTVILVTHDIGEAIAMSDRVLVFSERPGQIKSDHKVDLTIEGEYSTFKARESVEFNRYFNSLWEELDIYV</sequence>
<dbReference type="InterPro" id="IPR027417">
    <property type="entry name" value="P-loop_NTPase"/>
</dbReference>
<comment type="caution">
    <text evidence="5">The sequence shown here is derived from an EMBL/GenBank/DDBJ whole genome shotgun (WGS) entry which is preliminary data.</text>
</comment>
<keyword evidence="6" id="KW-1185">Reference proteome</keyword>
<dbReference type="PROSITE" id="PS50893">
    <property type="entry name" value="ABC_TRANSPORTER_2"/>
    <property type="match status" value="1"/>
</dbReference>
<dbReference type="GO" id="GO:0016887">
    <property type="term" value="F:ATP hydrolysis activity"/>
    <property type="evidence" value="ECO:0007669"/>
    <property type="project" value="InterPro"/>
</dbReference>
<dbReference type="InterPro" id="IPR017871">
    <property type="entry name" value="ABC_transporter-like_CS"/>
</dbReference>
<accession>A0A1C0A7R2</accession>
<dbReference type="Pfam" id="PF00005">
    <property type="entry name" value="ABC_tran"/>
    <property type="match status" value="1"/>
</dbReference>
<reference evidence="6" key="1">
    <citation type="submission" date="2016-07" db="EMBL/GenBank/DDBJ databases">
        <authorList>
            <person name="Florea S."/>
            <person name="Webb J.S."/>
            <person name="Jaromczyk J."/>
            <person name="Schardl C.L."/>
        </authorList>
    </citation>
    <scope>NUCLEOTIDE SEQUENCE [LARGE SCALE GENOMIC DNA]</scope>
    <source>
        <strain evidence="6">Z6</strain>
    </source>
</reference>
<reference evidence="5 6" key="2">
    <citation type="submission" date="2016-08" db="EMBL/GenBank/DDBJ databases">
        <title>Orenia metallireducens sp. nov. strain Z6, a Novel Metal-reducing Firmicute from the Deep Subsurface.</title>
        <authorList>
            <person name="Maxim B.I."/>
            <person name="Kenneth K."/>
            <person name="Flynn T.M."/>
            <person name="Oloughlin E.J."/>
            <person name="Locke R.A."/>
            <person name="Weber J.R."/>
            <person name="Egan S.M."/>
            <person name="Mackie R.I."/>
            <person name="Cann I.K."/>
        </authorList>
    </citation>
    <scope>NUCLEOTIDE SEQUENCE [LARGE SCALE GENOMIC DNA]</scope>
    <source>
        <strain evidence="5 6">Z6</strain>
    </source>
</reference>
<dbReference type="SMART" id="SM00382">
    <property type="entry name" value="AAA"/>
    <property type="match status" value="1"/>
</dbReference>
<dbReference type="Gene3D" id="3.40.50.300">
    <property type="entry name" value="P-loop containing nucleotide triphosphate hydrolases"/>
    <property type="match status" value="1"/>
</dbReference>
<evidence type="ECO:0000256" key="1">
    <source>
        <dbReference type="ARBA" id="ARBA00022448"/>
    </source>
</evidence>
<organism evidence="5 6">
    <name type="scientific">Orenia metallireducens</name>
    <dbReference type="NCBI Taxonomy" id="1413210"/>
    <lineage>
        <taxon>Bacteria</taxon>
        <taxon>Bacillati</taxon>
        <taxon>Bacillota</taxon>
        <taxon>Clostridia</taxon>
        <taxon>Halanaerobiales</taxon>
        <taxon>Halobacteroidaceae</taxon>
        <taxon>Orenia</taxon>
    </lineage>
</organism>
<evidence type="ECO:0000256" key="2">
    <source>
        <dbReference type="ARBA" id="ARBA00022741"/>
    </source>
</evidence>
<dbReference type="EMBL" id="LWDV01000009">
    <property type="protein sequence ID" value="OCL26254.1"/>
    <property type="molecule type" value="Genomic_DNA"/>
</dbReference>
<dbReference type="PROSITE" id="PS00211">
    <property type="entry name" value="ABC_TRANSPORTER_1"/>
    <property type="match status" value="1"/>
</dbReference>
<dbReference type="PANTHER" id="PTHR42788:SF21">
    <property type="entry name" value="ABC TRANSPORTER ATP-BINDING PROTEIN"/>
    <property type="match status" value="1"/>
</dbReference>
<gene>
    <name evidence="5" type="ORF">U472_09595</name>
</gene>
<keyword evidence="3 5" id="KW-0067">ATP-binding</keyword>
<evidence type="ECO:0000313" key="6">
    <source>
        <dbReference type="Proteomes" id="UP000093514"/>
    </source>
</evidence>
<name>A0A1C0A7R2_9FIRM</name>
<keyword evidence="2" id="KW-0547">Nucleotide-binding</keyword>
<dbReference type="CDD" id="cd03293">
    <property type="entry name" value="ABC_NrtD_SsuB_transporters"/>
    <property type="match status" value="1"/>
</dbReference>
<dbReference type="Proteomes" id="UP000093514">
    <property type="component" value="Unassembled WGS sequence"/>
</dbReference>
<proteinExistence type="predicted"/>
<dbReference type="InterPro" id="IPR003439">
    <property type="entry name" value="ABC_transporter-like_ATP-bd"/>
</dbReference>
<evidence type="ECO:0000256" key="3">
    <source>
        <dbReference type="ARBA" id="ARBA00022840"/>
    </source>
</evidence>
<evidence type="ECO:0000313" key="5">
    <source>
        <dbReference type="EMBL" id="OCL26254.1"/>
    </source>
</evidence>
<dbReference type="PANTHER" id="PTHR42788">
    <property type="entry name" value="TAURINE IMPORT ATP-BINDING PROTEIN-RELATED"/>
    <property type="match status" value="1"/>
</dbReference>
<dbReference type="InterPro" id="IPR003593">
    <property type="entry name" value="AAA+_ATPase"/>
</dbReference>
<dbReference type="SUPFAM" id="SSF52540">
    <property type="entry name" value="P-loop containing nucleoside triphosphate hydrolases"/>
    <property type="match status" value="1"/>
</dbReference>
<protein>
    <submittedName>
        <fullName evidence="5">Spermidine/putrescine ABC transporter ATP-binding protein</fullName>
    </submittedName>
</protein>
<dbReference type="OrthoDB" id="9802264at2"/>
<dbReference type="InterPro" id="IPR050166">
    <property type="entry name" value="ABC_transporter_ATP-bind"/>
</dbReference>